<dbReference type="Pfam" id="PF00903">
    <property type="entry name" value="Glyoxalase"/>
    <property type="match status" value="2"/>
</dbReference>
<dbReference type="PANTHER" id="PTHR33993">
    <property type="entry name" value="GLYOXALASE-RELATED"/>
    <property type="match status" value="1"/>
</dbReference>
<sequence>MTVADPVGSFIWYELLTSDVEGAAAFYREVVGWTIATHADPDAGGLDYRMIVRDDGGMAGGAMQITEEMAQGGARPIWLPYLYVEDVDAAVEAIAAEGGKVQMPATDLPVGRIAMVADPQGVPIYLMKPIPPADQPDAFSDVFSVSQNQRVRWNELASPDQAGSMTFYGRHFGFTFDEKMPMGELGDYCFIGHHGQTLGAIMQRQEESQPAVWMFYFGVPSIAEAKAAIEANGGAVLMGPHEVPGGDWIVVATDPQGAGFGLVGPKGD</sequence>
<proteinExistence type="predicted"/>
<accession>T0HLU6</accession>
<dbReference type="Gene3D" id="3.10.180.10">
    <property type="entry name" value="2,3-Dihydroxybiphenyl 1,2-Dioxygenase, domain 1"/>
    <property type="match status" value="2"/>
</dbReference>
<dbReference type="CDD" id="cd07247">
    <property type="entry name" value="SgaA_N_like"/>
    <property type="match status" value="2"/>
</dbReference>
<dbReference type="PROSITE" id="PS51819">
    <property type="entry name" value="VOC"/>
    <property type="match status" value="2"/>
</dbReference>
<dbReference type="InterPro" id="IPR004360">
    <property type="entry name" value="Glyas_Fos-R_dOase_dom"/>
</dbReference>
<dbReference type="PANTHER" id="PTHR33993:SF14">
    <property type="entry name" value="GB|AAF24581.1"/>
    <property type="match status" value="1"/>
</dbReference>
<keyword evidence="3" id="KW-1185">Reference proteome</keyword>
<gene>
    <name evidence="2" type="ORF">L284_13620</name>
</gene>
<evidence type="ECO:0000313" key="2">
    <source>
        <dbReference type="EMBL" id="EQB13977.1"/>
    </source>
</evidence>
<evidence type="ECO:0000259" key="1">
    <source>
        <dbReference type="PROSITE" id="PS51819"/>
    </source>
</evidence>
<dbReference type="eggNOG" id="COG3324">
    <property type="taxonomic scope" value="Bacteria"/>
</dbReference>
<evidence type="ECO:0000313" key="3">
    <source>
        <dbReference type="Proteomes" id="UP000015527"/>
    </source>
</evidence>
<comment type="caution">
    <text evidence="2">The sequence shown here is derived from an EMBL/GenBank/DDBJ whole genome shotgun (WGS) entry which is preliminary data.</text>
</comment>
<reference evidence="2 3" key="1">
    <citation type="journal article" date="2013" name="Genome Announc.">
        <title>Genome Sequence of Novosphingobium lindaniclasticum LE124T, Isolated from a Hexachlorocyclohexane Dumpsite.</title>
        <authorList>
            <person name="Saxena A."/>
            <person name="Nayyar N."/>
            <person name="Sangwan N."/>
            <person name="Kumari R."/>
            <person name="Khurana J.P."/>
            <person name="Lal R."/>
        </authorList>
    </citation>
    <scope>NUCLEOTIDE SEQUENCE [LARGE SCALE GENOMIC DNA]</scope>
    <source>
        <strain evidence="2 3">LE124</strain>
    </source>
</reference>
<name>T0HLU6_9SPHN</name>
<feature type="domain" description="VOC" evidence="1">
    <location>
        <begin position="9"/>
        <end position="129"/>
    </location>
</feature>
<organism evidence="2 3">
    <name type="scientific">Novosphingobium lindaniclasticum LE124</name>
    <dbReference type="NCBI Taxonomy" id="1096930"/>
    <lineage>
        <taxon>Bacteria</taxon>
        <taxon>Pseudomonadati</taxon>
        <taxon>Pseudomonadota</taxon>
        <taxon>Alphaproteobacteria</taxon>
        <taxon>Sphingomonadales</taxon>
        <taxon>Sphingomonadaceae</taxon>
        <taxon>Novosphingobium</taxon>
    </lineage>
</organism>
<dbReference type="PATRIC" id="fig|1096930.3.peg.2717"/>
<feature type="domain" description="VOC" evidence="1">
    <location>
        <begin position="150"/>
        <end position="265"/>
    </location>
</feature>
<dbReference type="Proteomes" id="UP000015527">
    <property type="component" value="Unassembled WGS sequence"/>
</dbReference>
<dbReference type="AlphaFoldDB" id="T0HLU6"/>
<dbReference type="InterPro" id="IPR037523">
    <property type="entry name" value="VOC_core"/>
</dbReference>
<dbReference type="EMBL" id="ATHL01000083">
    <property type="protein sequence ID" value="EQB13977.1"/>
    <property type="molecule type" value="Genomic_DNA"/>
</dbReference>
<dbReference type="InterPro" id="IPR029068">
    <property type="entry name" value="Glyas_Bleomycin-R_OHBP_Dase"/>
</dbReference>
<dbReference type="InterPro" id="IPR052164">
    <property type="entry name" value="Anthracycline_SecMetBiosynth"/>
</dbReference>
<dbReference type="SUPFAM" id="SSF54593">
    <property type="entry name" value="Glyoxalase/Bleomycin resistance protein/Dihydroxybiphenyl dioxygenase"/>
    <property type="match status" value="2"/>
</dbReference>
<protein>
    <recommendedName>
        <fullName evidence="1">VOC domain-containing protein</fullName>
    </recommendedName>
</protein>